<dbReference type="Gene3D" id="3.30.70.940">
    <property type="entry name" value="NusG, N-terminal domain"/>
    <property type="match status" value="1"/>
</dbReference>
<dbReference type="InterPro" id="IPR005100">
    <property type="entry name" value="NGN-domain"/>
</dbReference>
<feature type="compositionally biased region" description="Low complexity" evidence="6">
    <location>
        <begin position="52"/>
        <end position="74"/>
    </location>
</feature>
<evidence type="ECO:0000259" key="8">
    <source>
        <dbReference type="SMART" id="SM00739"/>
    </source>
</evidence>
<dbReference type="InterPro" id="IPR011590">
    <property type="entry name" value="Spt5_arc"/>
</dbReference>
<dbReference type="RefSeq" id="WP_015019770.1">
    <property type="nucleotide sequence ID" value="NC_018719.1"/>
</dbReference>
<dbReference type="Pfam" id="PF00467">
    <property type="entry name" value="KOW"/>
    <property type="match status" value="1"/>
</dbReference>
<gene>
    <name evidence="9" type="primary">nusG</name>
    <name evidence="4" type="synonym">spt5</name>
    <name evidence="9" type="ordered locus">Ngar_c23090</name>
</gene>
<evidence type="ECO:0000256" key="1">
    <source>
        <dbReference type="ARBA" id="ARBA00006956"/>
    </source>
</evidence>
<name>K0IH71_NITGG</name>
<feature type="domain" description="NusG-like N-terminal" evidence="7">
    <location>
        <begin position="76"/>
        <end position="160"/>
    </location>
</feature>
<dbReference type="GO" id="GO:0006354">
    <property type="term" value="P:DNA-templated transcription elongation"/>
    <property type="evidence" value="ECO:0007669"/>
    <property type="project" value="InterPro"/>
</dbReference>
<keyword evidence="3 4" id="KW-0804">Transcription</keyword>
<dbReference type="AlphaFoldDB" id="K0IH71"/>
<feature type="domain" description="KOW" evidence="8">
    <location>
        <begin position="165"/>
        <end position="192"/>
    </location>
</feature>
<dbReference type="GO" id="GO:0003746">
    <property type="term" value="F:translation elongation factor activity"/>
    <property type="evidence" value="ECO:0007669"/>
    <property type="project" value="InterPro"/>
</dbReference>
<evidence type="ECO:0000256" key="4">
    <source>
        <dbReference type="HAMAP-Rule" id="MF_00950"/>
    </source>
</evidence>
<evidence type="ECO:0000256" key="6">
    <source>
        <dbReference type="SAM" id="MobiDB-lite"/>
    </source>
</evidence>
<dbReference type="InParanoid" id="K0IH71"/>
<feature type="region of interest" description="Disordered" evidence="6">
    <location>
        <begin position="1"/>
        <end position="74"/>
    </location>
</feature>
<dbReference type="InterPro" id="IPR036735">
    <property type="entry name" value="NGN_dom_sf"/>
</dbReference>
<dbReference type="SMART" id="SM00738">
    <property type="entry name" value="NGN"/>
    <property type="match status" value="1"/>
</dbReference>
<dbReference type="NCBIfam" id="TIGR00405">
    <property type="entry name" value="KOW_elon_Spt5"/>
    <property type="match status" value="1"/>
</dbReference>
<evidence type="ECO:0000256" key="5">
    <source>
        <dbReference type="NCBIfam" id="TIGR00405"/>
    </source>
</evidence>
<proteinExistence type="inferred from homology"/>
<comment type="similarity">
    <text evidence="1">Belongs to the SPT5 family.</text>
</comment>
<dbReference type="SUPFAM" id="SSF50104">
    <property type="entry name" value="Translation proteins SH3-like domain"/>
    <property type="match status" value="1"/>
</dbReference>
<evidence type="ECO:0000256" key="3">
    <source>
        <dbReference type="ARBA" id="ARBA00023163"/>
    </source>
</evidence>
<dbReference type="Proteomes" id="UP000008037">
    <property type="component" value="Chromosome"/>
</dbReference>
<dbReference type="EMBL" id="CP002408">
    <property type="protein sequence ID" value="AFU59235.1"/>
    <property type="molecule type" value="Genomic_DNA"/>
</dbReference>
<dbReference type="InterPro" id="IPR008991">
    <property type="entry name" value="Translation_prot_SH3-like_sf"/>
</dbReference>
<evidence type="ECO:0000313" key="10">
    <source>
        <dbReference type="Proteomes" id="UP000008037"/>
    </source>
</evidence>
<dbReference type="InterPro" id="IPR006645">
    <property type="entry name" value="NGN-like_dom"/>
</dbReference>
<feature type="compositionally biased region" description="Low complexity" evidence="6">
    <location>
        <begin position="35"/>
        <end position="45"/>
    </location>
</feature>
<reference evidence="9 10" key="1">
    <citation type="journal article" date="2012" name="Environ. Microbiol.">
        <title>The genome of the ammonia-oxidizing Candidatus Nitrososphaera gargensis: insights into metabolic versatility and environmental adaptations.</title>
        <authorList>
            <person name="Spang A."/>
            <person name="Poehlein A."/>
            <person name="Offre P."/>
            <person name="Zumbragel S."/>
            <person name="Haider S."/>
            <person name="Rychlik N."/>
            <person name="Nowka B."/>
            <person name="Schmeisser C."/>
            <person name="Lebedeva E.V."/>
            <person name="Rattei T."/>
            <person name="Bohm C."/>
            <person name="Schmid M."/>
            <person name="Galushko A."/>
            <person name="Hatzenpichler R."/>
            <person name="Weinmaier T."/>
            <person name="Daniel R."/>
            <person name="Schleper C."/>
            <person name="Spieck E."/>
            <person name="Streit W."/>
            <person name="Wagner M."/>
        </authorList>
    </citation>
    <scope>NUCLEOTIDE SEQUENCE [LARGE SCALE GENOMIC DNA]</scope>
    <source>
        <strain evidence="10">Ga9.2</strain>
    </source>
</reference>
<dbReference type="KEGG" id="nga:Ngar_c23090"/>
<dbReference type="HOGENOM" id="CLU_113589_0_0_2"/>
<accession>K0IH71</accession>
<sequence length="221" mass="24096">MSDRVDDAPEEEMGFEDIKFDDDNNQDSIEESEAAPEPAEQAAAQPEEEQMPTTTAESAAASPAPAPAEQAAPASDSKFFAIRTTGGQERVVAGQIQVRVNAKKIGIRSVMVLDSFKGYIIVEAPDSNVAYEALAGIRHVRGQIRGDLPFKDIEGYLVKKPMVSELNVDDTVEVIAGPFKSMKAKITRVDYERQEATVVLLDSPYQIPVTVDANYLKKIAH</sequence>
<dbReference type="PATRIC" id="fig|1237085.11.peg.2284"/>
<dbReference type="CDD" id="cd06091">
    <property type="entry name" value="KOW_NusG"/>
    <property type="match status" value="1"/>
</dbReference>
<dbReference type="CDD" id="cd09887">
    <property type="entry name" value="NGN_Arch"/>
    <property type="match status" value="1"/>
</dbReference>
<dbReference type="Pfam" id="PF03439">
    <property type="entry name" value="Spt5-NGN"/>
    <property type="match status" value="1"/>
</dbReference>
<evidence type="ECO:0000259" key="7">
    <source>
        <dbReference type="SMART" id="SM00738"/>
    </source>
</evidence>
<comment type="similarity">
    <text evidence="4">Belongs to the archaeal Spt5 family.</text>
</comment>
<comment type="function">
    <text evidence="4">Stimulates transcription elongation.</text>
</comment>
<dbReference type="HAMAP" id="MF_00950">
    <property type="entry name" value="Spt5_arch"/>
    <property type="match status" value="1"/>
</dbReference>
<protein>
    <recommendedName>
        <fullName evidence="4 5">Transcription elongation factor Spt5</fullName>
    </recommendedName>
</protein>
<evidence type="ECO:0000313" key="9">
    <source>
        <dbReference type="EMBL" id="AFU59235.1"/>
    </source>
</evidence>
<dbReference type="InterPro" id="IPR014722">
    <property type="entry name" value="Rib_uL2_dom2"/>
</dbReference>
<dbReference type="GO" id="GO:0006355">
    <property type="term" value="P:regulation of DNA-templated transcription"/>
    <property type="evidence" value="ECO:0007669"/>
    <property type="project" value="UniProtKB-UniRule"/>
</dbReference>
<keyword evidence="2 4" id="KW-0805">Transcription regulation</keyword>
<keyword evidence="10" id="KW-1185">Reference proteome</keyword>
<comment type="subunit">
    <text evidence="4">Heterodimer composed of Spt4 and Spt5. Interacts with RNA polymerase (RNAP).</text>
</comment>
<dbReference type="STRING" id="1237085.Ngar_c23090"/>
<dbReference type="Gene3D" id="2.30.30.30">
    <property type="match status" value="1"/>
</dbReference>
<feature type="compositionally biased region" description="Acidic residues" evidence="6">
    <location>
        <begin position="23"/>
        <end position="34"/>
    </location>
</feature>
<organism evidence="9 10">
    <name type="scientific">Nitrososphaera gargensis (strain Ga9.2)</name>
    <dbReference type="NCBI Taxonomy" id="1237085"/>
    <lineage>
        <taxon>Archaea</taxon>
        <taxon>Nitrososphaerota</taxon>
        <taxon>Nitrososphaeria</taxon>
        <taxon>Nitrososphaerales</taxon>
        <taxon>Nitrososphaeraceae</taxon>
        <taxon>Nitrososphaera</taxon>
    </lineage>
</organism>
<dbReference type="SMART" id="SM00739">
    <property type="entry name" value="KOW"/>
    <property type="match status" value="1"/>
</dbReference>
<evidence type="ECO:0000256" key="2">
    <source>
        <dbReference type="ARBA" id="ARBA00023015"/>
    </source>
</evidence>
<dbReference type="InterPro" id="IPR005824">
    <property type="entry name" value="KOW"/>
</dbReference>
<dbReference type="GeneID" id="13796172"/>